<keyword evidence="1" id="KW-1133">Transmembrane helix</keyword>
<dbReference type="Pfam" id="PF00149">
    <property type="entry name" value="Metallophos"/>
    <property type="match status" value="1"/>
</dbReference>
<dbReference type="Gene3D" id="3.60.21.10">
    <property type="match status" value="1"/>
</dbReference>
<proteinExistence type="predicted"/>
<evidence type="ECO:0000259" key="2">
    <source>
        <dbReference type="Pfam" id="PF00149"/>
    </source>
</evidence>
<dbReference type="EMBL" id="LTAY01000055">
    <property type="protein sequence ID" value="OPX47191.1"/>
    <property type="molecule type" value="Genomic_DNA"/>
</dbReference>
<dbReference type="RefSeq" id="WP_080023381.1">
    <property type="nucleotide sequence ID" value="NZ_LTAY01000055.1"/>
</dbReference>
<name>A0A1V4SV63_9CLOT</name>
<dbReference type="GO" id="GO:0016787">
    <property type="term" value="F:hydrolase activity"/>
    <property type="evidence" value="ECO:0007669"/>
    <property type="project" value="UniProtKB-KW"/>
</dbReference>
<dbReference type="Proteomes" id="UP000191448">
    <property type="component" value="Unassembled WGS sequence"/>
</dbReference>
<feature type="transmembrane region" description="Helical" evidence="1">
    <location>
        <begin position="73"/>
        <end position="93"/>
    </location>
</feature>
<keyword evidence="1" id="KW-0472">Membrane</keyword>
<dbReference type="InterPro" id="IPR004843">
    <property type="entry name" value="Calcineurin-like_PHP"/>
</dbReference>
<dbReference type="EC" id="3.1.-.-" evidence="3"/>
<protein>
    <submittedName>
        <fullName evidence="3">Putative metallophosphoesterase</fullName>
        <ecNumber evidence="3">3.1.-.-</ecNumber>
    </submittedName>
</protein>
<evidence type="ECO:0000313" key="4">
    <source>
        <dbReference type="Proteomes" id="UP000191448"/>
    </source>
</evidence>
<dbReference type="AlphaFoldDB" id="A0A1V4SV63"/>
<feature type="domain" description="Calcineurin-like phosphoesterase" evidence="2">
    <location>
        <begin position="149"/>
        <end position="311"/>
    </location>
</feature>
<keyword evidence="3" id="KW-0378">Hydrolase</keyword>
<feature type="transmembrane region" description="Helical" evidence="1">
    <location>
        <begin position="105"/>
        <end position="122"/>
    </location>
</feature>
<sequence>MKVARNIGIIIVIILYSLMNFYVANTINNDLINAFSIDIKYIVFLVFAIGTVLALLTMGLINKNVGALVGKIGTYSFGFSIISFFLILITNLFGEIIFLGKINESYFSLVQLIIIFAVFLYGRYNASKIKITNYNIKIDKKSSLNNLNLVLISDLHLGYFNDNKKFKKNIDKINSLNPDAVVIAGDVFDGNFKAVQNNEETRILFNSIKSKYGTFLNFGNHDAGETFKEMKSFVESTNINLLEDNLVKIEDKLAIAGRKDMRPIGFQGEARKKEWNEAGEYKLPIIVLEHEPVFDEYNGKADLVLSGHTHKGQIFPFNLATKMYYKNHYGYLKFESGLQTIVTSGLGTWGPPIRIGSRNEIAKINITFK</sequence>
<accession>A0A1V4SV63</accession>
<organism evidence="3 4">
    <name type="scientific">Clostridium thermobutyricum DSM 4928</name>
    <dbReference type="NCBI Taxonomy" id="1121339"/>
    <lineage>
        <taxon>Bacteria</taxon>
        <taxon>Bacillati</taxon>
        <taxon>Bacillota</taxon>
        <taxon>Clostridia</taxon>
        <taxon>Eubacteriales</taxon>
        <taxon>Clostridiaceae</taxon>
        <taxon>Clostridium</taxon>
    </lineage>
</organism>
<reference evidence="3 4" key="1">
    <citation type="submission" date="2016-02" db="EMBL/GenBank/DDBJ databases">
        <title>Genome sequence of Clostridium thermobutyricum DSM 4928.</title>
        <authorList>
            <person name="Poehlein A."/>
            <person name="Daniel R."/>
        </authorList>
    </citation>
    <scope>NUCLEOTIDE SEQUENCE [LARGE SCALE GENOMIC DNA]</scope>
    <source>
        <strain evidence="3 4">DSM 4928</strain>
    </source>
</reference>
<dbReference type="OrthoDB" id="9780884at2"/>
<evidence type="ECO:0000313" key="3">
    <source>
        <dbReference type="EMBL" id="OPX47191.1"/>
    </source>
</evidence>
<keyword evidence="1" id="KW-0812">Transmembrane</keyword>
<dbReference type="InterPro" id="IPR029052">
    <property type="entry name" value="Metallo-depent_PP-like"/>
</dbReference>
<dbReference type="InterPro" id="IPR051158">
    <property type="entry name" value="Metallophosphoesterase_sf"/>
</dbReference>
<feature type="transmembrane region" description="Helical" evidence="1">
    <location>
        <begin position="39"/>
        <end position="61"/>
    </location>
</feature>
<gene>
    <name evidence="3" type="ORF">CLTHE_21360</name>
</gene>
<comment type="caution">
    <text evidence="3">The sequence shown here is derived from an EMBL/GenBank/DDBJ whole genome shotgun (WGS) entry which is preliminary data.</text>
</comment>
<dbReference type="SUPFAM" id="SSF56300">
    <property type="entry name" value="Metallo-dependent phosphatases"/>
    <property type="match status" value="1"/>
</dbReference>
<dbReference type="PANTHER" id="PTHR31302">
    <property type="entry name" value="TRANSMEMBRANE PROTEIN WITH METALLOPHOSPHOESTERASE DOMAIN-RELATED"/>
    <property type="match status" value="1"/>
</dbReference>
<dbReference type="PANTHER" id="PTHR31302:SF0">
    <property type="entry name" value="TRANSMEMBRANE PROTEIN WITH METALLOPHOSPHOESTERASE DOMAIN"/>
    <property type="match status" value="1"/>
</dbReference>
<feature type="transmembrane region" description="Helical" evidence="1">
    <location>
        <begin position="7"/>
        <end position="27"/>
    </location>
</feature>
<evidence type="ECO:0000256" key="1">
    <source>
        <dbReference type="SAM" id="Phobius"/>
    </source>
</evidence>